<protein>
    <submittedName>
        <fullName evidence="2">Uncharacterized protein</fullName>
    </submittedName>
</protein>
<evidence type="ECO:0000313" key="2">
    <source>
        <dbReference type="WBParaSite" id="JU765_v2.g20389.t1"/>
    </source>
</evidence>
<name>A0AC34QYD7_9BILA</name>
<evidence type="ECO:0000313" key="1">
    <source>
        <dbReference type="Proteomes" id="UP000887576"/>
    </source>
</evidence>
<sequence length="244" mass="28288">MEFEECQECEKFGEPQFFEGGLLVSEPVYRANFRNSWLGLRGPNSACARGTVMLGPKRFQIEGKTDFIELFRDKMQQEIIELNRKNAVLENEKERLVSELVNLRVNGTKPDNVVVDVIQNVPKSEECAMIEEFQTVVENLQKQLEDSKKAVQKLEVENGNYSERCFDLEMDKQRLTIKLHQSLQQCCNLKDSNQELKQENEKYFNEKTELENLVRVLEAKIEKMEDGDFEHLEKDEVSAIGAEA</sequence>
<proteinExistence type="predicted"/>
<reference evidence="2" key="1">
    <citation type="submission" date="2022-11" db="UniProtKB">
        <authorList>
            <consortium name="WormBaseParasite"/>
        </authorList>
    </citation>
    <scope>IDENTIFICATION</scope>
</reference>
<organism evidence="1 2">
    <name type="scientific">Panagrolaimus sp. JU765</name>
    <dbReference type="NCBI Taxonomy" id="591449"/>
    <lineage>
        <taxon>Eukaryota</taxon>
        <taxon>Metazoa</taxon>
        <taxon>Ecdysozoa</taxon>
        <taxon>Nematoda</taxon>
        <taxon>Chromadorea</taxon>
        <taxon>Rhabditida</taxon>
        <taxon>Tylenchina</taxon>
        <taxon>Panagrolaimomorpha</taxon>
        <taxon>Panagrolaimoidea</taxon>
        <taxon>Panagrolaimidae</taxon>
        <taxon>Panagrolaimus</taxon>
    </lineage>
</organism>
<accession>A0AC34QYD7</accession>
<dbReference type="WBParaSite" id="JU765_v2.g20389.t1">
    <property type="protein sequence ID" value="JU765_v2.g20389.t1"/>
    <property type="gene ID" value="JU765_v2.g20389"/>
</dbReference>
<dbReference type="Proteomes" id="UP000887576">
    <property type="component" value="Unplaced"/>
</dbReference>